<comment type="caution">
    <text evidence="1">The sequence shown here is derived from an EMBL/GenBank/DDBJ whole genome shotgun (WGS) entry which is preliminary data.</text>
</comment>
<dbReference type="EMBL" id="CM037614">
    <property type="protein sequence ID" value="KAH8015729.1"/>
    <property type="molecule type" value="Genomic_DNA"/>
</dbReference>
<proteinExistence type="predicted"/>
<gene>
    <name evidence="1" type="ORF">K3G42_007943</name>
</gene>
<dbReference type="Proteomes" id="UP000827872">
    <property type="component" value="Linkage Group LG01"/>
</dbReference>
<evidence type="ECO:0000313" key="1">
    <source>
        <dbReference type="EMBL" id="KAH8015729.1"/>
    </source>
</evidence>
<accession>A0ACB8G888</accession>
<protein>
    <submittedName>
        <fullName evidence="1">Uncharacterized protein</fullName>
    </submittedName>
</protein>
<reference evidence="1" key="1">
    <citation type="submission" date="2021-08" db="EMBL/GenBank/DDBJ databases">
        <title>The first chromosome-level gecko genome reveals the dynamic sex chromosomes of Neotropical dwarf geckos (Sphaerodactylidae: Sphaerodactylus).</title>
        <authorList>
            <person name="Pinto B.J."/>
            <person name="Keating S.E."/>
            <person name="Gamble T."/>
        </authorList>
    </citation>
    <scope>NUCLEOTIDE SEQUENCE</scope>
    <source>
        <strain evidence="1">TG3544</strain>
    </source>
</reference>
<organism evidence="1 2">
    <name type="scientific">Sphaerodactylus townsendi</name>
    <dbReference type="NCBI Taxonomy" id="933632"/>
    <lineage>
        <taxon>Eukaryota</taxon>
        <taxon>Metazoa</taxon>
        <taxon>Chordata</taxon>
        <taxon>Craniata</taxon>
        <taxon>Vertebrata</taxon>
        <taxon>Euteleostomi</taxon>
        <taxon>Lepidosauria</taxon>
        <taxon>Squamata</taxon>
        <taxon>Bifurcata</taxon>
        <taxon>Gekkota</taxon>
        <taxon>Sphaerodactylidae</taxon>
        <taxon>Sphaerodactylus</taxon>
    </lineage>
</organism>
<keyword evidence="2" id="KW-1185">Reference proteome</keyword>
<name>A0ACB8G888_9SAUR</name>
<sequence length="134" mass="15036">MLTSHVRGVRPGGGFPLRIELEHYPRYSPYGYGLAQASEVKVNNVDFNQEFTARMIPKVEWGALVEAAESLGHRSDLPSEPIPDYGSNEDFLRKVHHVLMEVEVIEGVLKCPDTGREFPITKGIPNMLLSEEET</sequence>
<evidence type="ECO:0000313" key="2">
    <source>
        <dbReference type="Proteomes" id="UP000827872"/>
    </source>
</evidence>